<gene>
    <name evidence="2" type="ORF">COT04_02470</name>
</gene>
<accession>A0A2M6YPD3</accession>
<dbReference type="EMBL" id="PEXA01000066">
    <property type="protein sequence ID" value="PIU32996.1"/>
    <property type="molecule type" value="Genomic_DNA"/>
</dbReference>
<organism evidence="2 3">
    <name type="scientific">Candidatus Shapirobacteria bacterium CG07_land_8_20_14_0_80_39_12</name>
    <dbReference type="NCBI Taxonomy" id="1974480"/>
    <lineage>
        <taxon>Bacteria</taxon>
        <taxon>Candidatus Shapironibacteriota</taxon>
    </lineage>
</organism>
<dbReference type="Proteomes" id="UP000229559">
    <property type="component" value="Unassembled WGS sequence"/>
</dbReference>
<evidence type="ECO:0000256" key="1">
    <source>
        <dbReference type="SAM" id="Phobius"/>
    </source>
</evidence>
<sequence>MKKRLTIILIIIGVFLIVGGIFLIKARNKDQNTDESQQDQKKTLETPLEDRPYVALIPRADGKEFTLEISRIKNAKTIEYELVYESQGLSRGVIGSVELSSGETEVSRKLLLGTCSRDVCKYDEGVEQGGLTLRFRGTEGTRKFETSFHLQQGGKELTSMDNNFNLTGKFAANTFYLTMQTIGLPKEVEEKVIAGPYGIFTAGSVSVKNSILTMTLDETSAEAKLFFFNGQTLTEQKDIEIEENILTATVDSLGAFLVTE</sequence>
<keyword evidence="1" id="KW-1133">Transmembrane helix</keyword>
<proteinExistence type="predicted"/>
<keyword evidence="1" id="KW-0812">Transmembrane</keyword>
<feature type="transmembrane region" description="Helical" evidence="1">
    <location>
        <begin position="6"/>
        <end position="24"/>
    </location>
</feature>
<evidence type="ECO:0000313" key="2">
    <source>
        <dbReference type="EMBL" id="PIU32996.1"/>
    </source>
</evidence>
<protein>
    <submittedName>
        <fullName evidence="2">Uncharacterized protein</fullName>
    </submittedName>
</protein>
<name>A0A2M6YPD3_9BACT</name>
<evidence type="ECO:0000313" key="3">
    <source>
        <dbReference type="Proteomes" id="UP000229559"/>
    </source>
</evidence>
<reference evidence="3" key="1">
    <citation type="submission" date="2017-09" db="EMBL/GenBank/DDBJ databases">
        <title>Depth-based differentiation of microbial function through sediment-hosted aquifers and enrichment of novel symbionts in the deep terrestrial subsurface.</title>
        <authorList>
            <person name="Probst A.J."/>
            <person name="Ladd B."/>
            <person name="Jarett J.K."/>
            <person name="Geller-Mcgrath D.E."/>
            <person name="Sieber C.M.K."/>
            <person name="Emerson J.B."/>
            <person name="Anantharaman K."/>
            <person name="Thomas B.C."/>
            <person name="Malmstrom R."/>
            <person name="Stieglmeier M."/>
            <person name="Klingl A."/>
            <person name="Woyke T."/>
            <person name="Ryan C.M."/>
            <person name="Banfield J.F."/>
        </authorList>
    </citation>
    <scope>NUCLEOTIDE SEQUENCE [LARGE SCALE GENOMIC DNA]</scope>
</reference>
<comment type="caution">
    <text evidence="2">The sequence shown here is derived from an EMBL/GenBank/DDBJ whole genome shotgun (WGS) entry which is preliminary data.</text>
</comment>
<dbReference type="AlphaFoldDB" id="A0A2M6YPD3"/>
<keyword evidence="1" id="KW-0472">Membrane</keyword>